<dbReference type="InterPro" id="IPR008045">
    <property type="entry name" value="MCM2"/>
</dbReference>
<evidence type="ECO:0000256" key="14">
    <source>
        <dbReference type="ARBA" id="ARBA00023242"/>
    </source>
</evidence>
<gene>
    <name evidence="17" type="ORF">BCR33DRAFT_753551</name>
</gene>
<evidence type="ECO:0000256" key="1">
    <source>
        <dbReference type="ARBA" id="ARBA00004123"/>
    </source>
</evidence>
<dbReference type="EC" id="3.6.4.12" evidence="3"/>
<dbReference type="STRING" id="329046.A0A1Y2CJU4"/>
<feature type="domain" description="MCM C-terminal AAA(+) ATPase" evidence="16">
    <location>
        <begin position="316"/>
        <end position="503"/>
    </location>
</feature>
<dbReference type="GO" id="GO:0140445">
    <property type="term" value="C:chromosome, telomeric repeat region"/>
    <property type="evidence" value="ECO:0007669"/>
    <property type="project" value="EnsemblFungi"/>
</dbReference>
<keyword evidence="15" id="KW-0131">Cell cycle</keyword>
<dbReference type="GO" id="GO:0008270">
    <property type="term" value="F:zinc ion binding"/>
    <property type="evidence" value="ECO:0007669"/>
    <property type="project" value="UniProtKB-KW"/>
</dbReference>
<dbReference type="GO" id="GO:0071162">
    <property type="term" value="C:CMG complex"/>
    <property type="evidence" value="ECO:0007669"/>
    <property type="project" value="EnsemblFungi"/>
</dbReference>
<evidence type="ECO:0000256" key="4">
    <source>
        <dbReference type="ARBA" id="ARBA00018925"/>
    </source>
</evidence>
<keyword evidence="12" id="KW-0067">ATP-binding</keyword>
<comment type="caution">
    <text evidence="17">The sequence shown here is derived from an EMBL/GenBank/DDBJ whole genome shotgun (WGS) entry which is preliminary data.</text>
</comment>
<dbReference type="GO" id="GO:0005656">
    <property type="term" value="C:nuclear pre-replicative complex"/>
    <property type="evidence" value="ECO:0007669"/>
    <property type="project" value="EnsemblFungi"/>
</dbReference>
<dbReference type="SMART" id="SM00350">
    <property type="entry name" value="MCM"/>
    <property type="match status" value="1"/>
</dbReference>
<evidence type="ECO:0000256" key="15">
    <source>
        <dbReference type="ARBA" id="ARBA00023306"/>
    </source>
</evidence>
<proteinExistence type="inferred from homology"/>
<keyword evidence="5" id="KW-0235">DNA replication</keyword>
<dbReference type="GO" id="GO:0043596">
    <property type="term" value="C:nuclear replication fork"/>
    <property type="evidence" value="ECO:0007669"/>
    <property type="project" value="EnsemblFungi"/>
</dbReference>
<dbReference type="InterPro" id="IPR031327">
    <property type="entry name" value="MCM"/>
</dbReference>
<keyword evidence="10" id="KW-0347">Helicase</keyword>
<dbReference type="Gene3D" id="2.20.28.10">
    <property type="match status" value="1"/>
</dbReference>
<dbReference type="GO" id="GO:0005524">
    <property type="term" value="F:ATP binding"/>
    <property type="evidence" value="ECO:0007669"/>
    <property type="project" value="UniProtKB-KW"/>
</dbReference>
<dbReference type="InterPro" id="IPR001208">
    <property type="entry name" value="MCM_dom"/>
</dbReference>
<evidence type="ECO:0000256" key="8">
    <source>
        <dbReference type="ARBA" id="ARBA00022771"/>
    </source>
</evidence>
<dbReference type="Pfam" id="PF14551">
    <property type="entry name" value="MCM_N"/>
    <property type="match status" value="1"/>
</dbReference>
<dbReference type="OrthoDB" id="844at2759"/>
<protein>
    <recommendedName>
        <fullName evidence="4">DNA replication licensing factor MCM2</fullName>
        <ecNumber evidence="3">3.6.4.12</ecNumber>
    </recommendedName>
</protein>
<dbReference type="GO" id="GO:0003682">
    <property type="term" value="F:chromatin binding"/>
    <property type="evidence" value="ECO:0007669"/>
    <property type="project" value="EnsemblFungi"/>
</dbReference>
<dbReference type="InterPro" id="IPR027925">
    <property type="entry name" value="MCM_N"/>
</dbReference>
<dbReference type="GO" id="GO:0003688">
    <property type="term" value="F:DNA replication origin binding"/>
    <property type="evidence" value="ECO:0007669"/>
    <property type="project" value="EnsemblFungi"/>
</dbReference>
<dbReference type="PANTHER" id="PTHR11630">
    <property type="entry name" value="DNA REPLICATION LICENSING FACTOR MCM FAMILY MEMBER"/>
    <property type="match status" value="1"/>
</dbReference>
<evidence type="ECO:0000256" key="2">
    <source>
        <dbReference type="ARBA" id="ARBA00008010"/>
    </source>
</evidence>
<keyword evidence="7" id="KW-0547">Nucleotide-binding</keyword>
<organism evidence="17 18">
    <name type="scientific">Rhizoclosmatium globosum</name>
    <dbReference type="NCBI Taxonomy" id="329046"/>
    <lineage>
        <taxon>Eukaryota</taxon>
        <taxon>Fungi</taxon>
        <taxon>Fungi incertae sedis</taxon>
        <taxon>Chytridiomycota</taxon>
        <taxon>Chytridiomycota incertae sedis</taxon>
        <taxon>Chytridiomycetes</taxon>
        <taxon>Chytridiales</taxon>
        <taxon>Chytriomycetaceae</taxon>
        <taxon>Rhizoclosmatium</taxon>
    </lineage>
</organism>
<dbReference type="InterPro" id="IPR027417">
    <property type="entry name" value="P-loop_NTPase"/>
</dbReference>
<dbReference type="GO" id="GO:0043138">
    <property type="term" value="F:3'-5' DNA helicase activity"/>
    <property type="evidence" value="ECO:0007669"/>
    <property type="project" value="TreeGrafter"/>
</dbReference>
<dbReference type="Pfam" id="PF23669">
    <property type="entry name" value="WHD_MCM2"/>
    <property type="match status" value="1"/>
</dbReference>
<dbReference type="PROSITE" id="PS00847">
    <property type="entry name" value="MCM_1"/>
    <property type="match status" value="1"/>
</dbReference>
<dbReference type="GO" id="GO:0042555">
    <property type="term" value="C:MCM complex"/>
    <property type="evidence" value="ECO:0007669"/>
    <property type="project" value="EnsemblFungi"/>
</dbReference>
<dbReference type="GO" id="GO:0017116">
    <property type="term" value="F:single-stranded DNA helicase activity"/>
    <property type="evidence" value="ECO:0007669"/>
    <property type="project" value="EnsemblFungi"/>
</dbReference>
<evidence type="ECO:0000313" key="18">
    <source>
        <dbReference type="Proteomes" id="UP000193642"/>
    </source>
</evidence>
<keyword evidence="6" id="KW-0479">Metal-binding</keyword>
<evidence type="ECO:0000256" key="5">
    <source>
        <dbReference type="ARBA" id="ARBA00022705"/>
    </source>
</evidence>
<evidence type="ECO:0000256" key="6">
    <source>
        <dbReference type="ARBA" id="ARBA00022723"/>
    </source>
</evidence>
<evidence type="ECO:0000256" key="10">
    <source>
        <dbReference type="ARBA" id="ARBA00022806"/>
    </source>
</evidence>
<dbReference type="InterPro" id="IPR033762">
    <property type="entry name" value="MCM_OB"/>
</dbReference>
<dbReference type="AlphaFoldDB" id="A0A1Y2CJU4"/>
<dbReference type="SUPFAM" id="SSF50249">
    <property type="entry name" value="Nucleic acid-binding proteins"/>
    <property type="match status" value="1"/>
</dbReference>
<dbReference type="GO" id="GO:0005737">
    <property type="term" value="C:cytoplasm"/>
    <property type="evidence" value="ECO:0007669"/>
    <property type="project" value="EnsemblFungi"/>
</dbReference>
<dbReference type="PRINTS" id="PR01657">
    <property type="entry name" value="MCMFAMILY"/>
</dbReference>
<keyword evidence="9" id="KW-0378">Hydrolase</keyword>
<evidence type="ECO:0000256" key="13">
    <source>
        <dbReference type="ARBA" id="ARBA00023125"/>
    </source>
</evidence>
<keyword evidence="14" id="KW-0539">Nucleus</keyword>
<dbReference type="GO" id="GO:0000727">
    <property type="term" value="P:double-strand break repair via break-induced replication"/>
    <property type="evidence" value="ECO:0007669"/>
    <property type="project" value="EnsemblFungi"/>
</dbReference>
<keyword evidence="11" id="KW-0862">Zinc</keyword>
<dbReference type="PANTHER" id="PTHR11630:SF44">
    <property type="entry name" value="DNA REPLICATION LICENSING FACTOR MCM2"/>
    <property type="match status" value="1"/>
</dbReference>
<keyword evidence="18" id="KW-1185">Reference proteome</keyword>
<keyword evidence="8" id="KW-0863">Zinc-finger</keyword>
<comment type="subcellular location">
    <subcellularLocation>
        <location evidence="1">Nucleus</location>
    </subcellularLocation>
</comment>
<dbReference type="InterPro" id="IPR059098">
    <property type="entry name" value="WHD_MCM2"/>
</dbReference>
<evidence type="ECO:0000256" key="12">
    <source>
        <dbReference type="ARBA" id="ARBA00022840"/>
    </source>
</evidence>
<dbReference type="PROSITE" id="PS50051">
    <property type="entry name" value="MCM_2"/>
    <property type="match status" value="1"/>
</dbReference>
<dbReference type="GO" id="GO:0006335">
    <property type="term" value="P:DNA replication-dependent chromatin assembly"/>
    <property type="evidence" value="ECO:0007669"/>
    <property type="project" value="EnsemblFungi"/>
</dbReference>
<reference evidence="17 18" key="1">
    <citation type="submission" date="2016-07" db="EMBL/GenBank/DDBJ databases">
        <title>Pervasive Adenine N6-methylation of Active Genes in Fungi.</title>
        <authorList>
            <consortium name="DOE Joint Genome Institute"/>
            <person name="Mondo S.J."/>
            <person name="Dannebaum R.O."/>
            <person name="Kuo R.C."/>
            <person name="Labutti K."/>
            <person name="Haridas S."/>
            <person name="Kuo A."/>
            <person name="Salamov A."/>
            <person name="Ahrendt S.R."/>
            <person name="Lipzen A."/>
            <person name="Sullivan W."/>
            <person name="Andreopoulos W.B."/>
            <person name="Clum A."/>
            <person name="Lindquist E."/>
            <person name="Daum C."/>
            <person name="Ramamoorthy G.K."/>
            <person name="Gryganskyi A."/>
            <person name="Culley D."/>
            <person name="Magnuson J.K."/>
            <person name="James T.Y."/>
            <person name="O'Malley M.A."/>
            <person name="Stajich J.E."/>
            <person name="Spatafora J.W."/>
            <person name="Visel A."/>
            <person name="Grigoriev I.V."/>
        </authorList>
    </citation>
    <scope>NUCLEOTIDE SEQUENCE [LARGE SCALE GENOMIC DNA]</scope>
    <source>
        <strain evidence="17 18">JEL800</strain>
    </source>
</reference>
<dbReference type="SUPFAM" id="SSF52540">
    <property type="entry name" value="P-loop containing nucleoside triphosphate hydrolases"/>
    <property type="match status" value="1"/>
</dbReference>
<evidence type="ECO:0000259" key="16">
    <source>
        <dbReference type="PROSITE" id="PS50051"/>
    </source>
</evidence>
<dbReference type="InterPro" id="IPR041562">
    <property type="entry name" value="MCM_lid"/>
</dbReference>
<dbReference type="GO" id="GO:0016787">
    <property type="term" value="F:hydrolase activity"/>
    <property type="evidence" value="ECO:0007669"/>
    <property type="project" value="UniProtKB-KW"/>
</dbReference>
<comment type="similarity">
    <text evidence="2">Belongs to the MCM family.</text>
</comment>
<dbReference type="InterPro" id="IPR012340">
    <property type="entry name" value="NA-bd_OB-fold"/>
</dbReference>
<evidence type="ECO:0000256" key="9">
    <source>
        <dbReference type="ARBA" id="ARBA00022801"/>
    </source>
</evidence>
<dbReference type="GO" id="GO:1902975">
    <property type="term" value="P:mitotic DNA replication initiation"/>
    <property type="evidence" value="ECO:0007669"/>
    <property type="project" value="EnsemblFungi"/>
</dbReference>
<dbReference type="Gene3D" id="3.30.1640.10">
    <property type="entry name" value="mini-chromosome maintenance (MCM) complex, chain A, domain 1"/>
    <property type="match status" value="1"/>
</dbReference>
<dbReference type="InterPro" id="IPR018525">
    <property type="entry name" value="MCM_CS"/>
</dbReference>
<name>A0A1Y2CJU4_9FUNG</name>
<dbReference type="GO" id="GO:0003697">
    <property type="term" value="F:single-stranded DNA binding"/>
    <property type="evidence" value="ECO:0007669"/>
    <property type="project" value="EnsemblFungi"/>
</dbReference>
<dbReference type="Gene3D" id="3.40.50.300">
    <property type="entry name" value="P-loop containing nucleotide triphosphate hydrolases"/>
    <property type="match status" value="1"/>
</dbReference>
<dbReference type="Gene3D" id="2.40.50.140">
    <property type="entry name" value="Nucleic acid-binding proteins"/>
    <property type="match status" value="1"/>
</dbReference>
<keyword evidence="13" id="KW-0238">DNA-binding</keyword>
<dbReference type="Pfam" id="PF00493">
    <property type="entry name" value="MCM"/>
    <property type="match status" value="1"/>
</dbReference>
<evidence type="ECO:0000256" key="7">
    <source>
        <dbReference type="ARBA" id="ARBA00022741"/>
    </source>
</evidence>
<dbReference type="Proteomes" id="UP000193642">
    <property type="component" value="Unassembled WGS sequence"/>
</dbReference>
<dbReference type="GO" id="GO:0006271">
    <property type="term" value="P:DNA strand elongation involved in DNA replication"/>
    <property type="evidence" value="ECO:0007669"/>
    <property type="project" value="EnsemblFungi"/>
</dbReference>
<dbReference type="GO" id="GO:0006279">
    <property type="term" value="P:premeiotic DNA replication"/>
    <property type="evidence" value="ECO:0007669"/>
    <property type="project" value="EnsemblFungi"/>
</dbReference>
<evidence type="ECO:0000256" key="11">
    <source>
        <dbReference type="ARBA" id="ARBA00022833"/>
    </source>
</evidence>
<dbReference type="GO" id="GO:0006267">
    <property type="term" value="P:pre-replicative complex assembly involved in nuclear cell cycle DNA replication"/>
    <property type="evidence" value="ECO:0007669"/>
    <property type="project" value="EnsemblFungi"/>
</dbReference>
<dbReference type="EMBL" id="MCGO01000016">
    <property type="protein sequence ID" value="ORY46605.1"/>
    <property type="molecule type" value="Genomic_DNA"/>
</dbReference>
<dbReference type="PRINTS" id="PR01658">
    <property type="entry name" value="MCMPROTEIN2"/>
</dbReference>
<dbReference type="GO" id="GO:0000792">
    <property type="term" value="C:heterochromatin"/>
    <property type="evidence" value="ECO:0007669"/>
    <property type="project" value="EnsemblFungi"/>
</dbReference>
<sequence length="677" mass="76765">MDADARLVAEERMRRRDREEARRRGVLPAALWTMMDDDRPMRVRRRHRHDQEDDLDFDDPGAVRYALSAEAIAEVRGPIADYTAIRREFSSFLTSFIIAMCEANGESLEVSFEHLQATNANLAILLSNSPAEILKIFDMVAFEVVLTGFEYYDSIKPEIHVHLSPRVVTRRTGVFPQLKLVKYNCMKCGHIMGPFTQDAVMEIKINNCEDCQSRGPFAVNAEEVLIVRVDCVNYQKITLQECPGSEVILLWDLVDKVRPGEEIEITGIYRNSFDMNLNSKQGFPVLRLKKEDVFASFKLTEDDHKKIRQLSRDDRIVQRIIKSIAPSIYGHDDIKTAIALAMFGGVPKNPQGKHKLRTAKSQFLKYVENGASSCFTTGQGASAVGLTASVHKDPVTREWTLEGGALVMADKGICLIDEFDKMNDKDRHGAAIDFHLQGWYCTTLQARCSIIAAANPIRGRYNPQIPFSLNVELTEPILSRFDVLCVVRDVADPVVDEHLARFVANSHIRSHPNAGVGEGHVAVELDADVIPQDLLRKYIVLVDIDNDKIASLYAELRRESLSSGSIPITVRYLESMVRMAEAFAKMQLRDAVRQEDMDRAMAVMIRSFVGAQKHSVKTVMQRTFDRYLAYERDNDELLSHILSELVTDSIKYHYYQHGEMPDQVEVEADEFDEKVIF</sequence>
<dbReference type="Pfam" id="PF17207">
    <property type="entry name" value="MCM_OB"/>
    <property type="match status" value="1"/>
</dbReference>
<evidence type="ECO:0000256" key="3">
    <source>
        <dbReference type="ARBA" id="ARBA00012551"/>
    </source>
</evidence>
<dbReference type="Pfam" id="PF17855">
    <property type="entry name" value="MCM_lid"/>
    <property type="match status" value="1"/>
</dbReference>
<accession>A0A1Y2CJU4</accession>
<evidence type="ECO:0000313" key="17">
    <source>
        <dbReference type="EMBL" id="ORY46605.1"/>
    </source>
</evidence>